<feature type="compositionally biased region" description="Basic residues" evidence="1">
    <location>
        <begin position="124"/>
        <end position="158"/>
    </location>
</feature>
<reference evidence="4" key="2">
    <citation type="submission" date="2016-02" db="EMBL/GenBank/DDBJ databases">
        <title>Draft genome sequence of five rapidly growing Mycobacterium species.</title>
        <authorList>
            <person name="Katahira K."/>
            <person name="Gotou Y."/>
            <person name="Iida K."/>
            <person name="Ogura Y."/>
            <person name="Hayashi T."/>
        </authorList>
    </citation>
    <scope>NUCLEOTIDE SEQUENCE [LARGE SCALE GENOMIC DNA]</scope>
    <source>
        <strain evidence="4">JCM6362</strain>
    </source>
</reference>
<proteinExistence type="predicted"/>
<evidence type="ECO:0008006" key="5">
    <source>
        <dbReference type="Google" id="ProtNLM"/>
    </source>
</evidence>
<feature type="compositionally biased region" description="Low complexity" evidence="1">
    <location>
        <begin position="102"/>
        <end position="111"/>
    </location>
</feature>
<name>A0A100XH40_MYCTH</name>
<dbReference type="RefSeq" id="WP_003923625.1">
    <property type="nucleotide sequence ID" value="NZ_BCTB01000045.1"/>
</dbReference>
<protein>
    <recommendedName>
        <fullName evidence="5">Transmembrane protein</fullName>
    </recommendedName>
</protein>
<sequence length="158" mass="16537">MSDTFRSFFSSHREASESVKRAEKFSLRLPIVGRVTVPPPEQLAFFGALGALAAVGVLEWPVAVAIGVGQVMVARQLTETRSADPSGYPEAASTQHALPPGATASAQPAKKAAAEKSPSEKAAKKTPTKKTAAKKTPAKKTPAKKTAARKTAAKKRTS</sequence>
<reference evidence="3 4" key="1">
    <citation type="journal article" date="2016" name="Genome Announc.">
        <title>Draft Genome Sequences of Five Rapidly Growing Mycobacterium Species, M. thermoresistibile, M. fortuitum subsp. acetamidolyticum, M. canariasense, M. brisbanense, and M. novocastrense.</title>
        <authorList>
            <person name="Katahira K."/>
            <person name="Ogura Y."/>
            <person name="Gotoh Y."/>
            <person name="Hayashi T."/>
        </authorList>
    </citation>
    <scope>NUCLEOTIDE SEQUENCE [LARGE SCALE GENOMIC DNA]</scope>
    <source>
        <strain evidence="3 4">JCM6362</strain>
    </source>
</reference>
<comment type="caution">
    <text evidence="3">The sequence shown here is derived from an EMBL/GenBank/DDBJ whole genome shotgun (WGS) entry which is preliminary data.</text>
</comment>
<keyword evidence="2" id="KW-1133">Transmembrane helix</keyword>
<organism evidence="3 4">
    <name type="scientific">Mycolicibacterium thermoresistibile</name>
    <name type="common">Mycobacterium thermoresistibile</name>
    <dbReference type="NCBI Taxonomy" id="1797"/>
    <lineage>
        <taxon>Bacteria</taxon>
        <taxon>Bacillati</taxon>
        <taxon>Actinomycetota</taxon>
        <taxon>Actinomycetes</taxon>
        <taxon>Mycobacteriales</taxon>
        <taxon>Mycobacteriaceae</taxon>
        <taxon>Mycolicibacterium</taxon>
    </lineage>
</organism>
<evidence type="ECO:0000313" key="4">
    <source>
        <dbReference type="Proteomes" id="UP000069654"/>
    </source>
</evidence>
<evidence type="ECO:0000313" key="3">
    <source>
        <dbReference type="EMBL" id="GAT16490.1"/>
    </source>
</evidence>
<evidence type="ECO:0000256" key="2">
    <source>
        <dbReference type="SAM" id="Phobius"/>
    </source>
</evidence>
<feature type="transmembrane region" description="Helical" evidence="2">
    <location>
        <begin position="43"/>
        <end position="68"/>
    </location>
</feature>
<dbReference type="STRING" id="1797.RMCT_3459"/>
<keyword evidence="2" id="KW-0472">Membrane</keyword>
<accession>A0A100XH40</accession>
<feature type="region of interest" description="Disordered" evidence="1">
    <location>
        <begin position="80"/>
        <end position="158"/>
    </location>
</feature>
<dbReference type="OMA" id="LEWPVAV"/>
<dbReference type="Proteomes" id="UP000069654">
    <property type="component" value="Unassembled WGS sequence"/>
</dbReference>
<keyword evidence="2" id="KW-0812">Transmembrane</keyword>
<dbReference type="EMBL" id="BCTB01000045">
    <property type="protein sequence ID" value="GAT16490.1"/>
    <property type="molecule type" value="Genomic_DNA"/>
</dbReference>
<evidence type="ECO:0000256" key="1">
    <source>
        <dbReference type="SAM" id="MobiDB-lite"/>
    </source>
</evidence>
<dbReference type="OrthoDB" id="3831210at2"/>
<gene>
    <name evidence="3" type="ORF">RMCT_3459</name>
</gene>
<feature type="compositionally biased region" description="Basic and acidic residues" evidence="1">
    <location>
        <begin position="112"/>
        <end position="123"/>
    </location>
</feature>
<dbReference type="AlphaFoldDB" id="A0A100XH40"/>